<name>A0A481YW44_9VIRU</name>
<dbReference type="PROSITE" id="PS01110">
    <property type="entry name" value="RNA_POL_H_23KD"/>
    <property type="match status" value="1"/>
</dbReference>
<protein>
    <submittedName>
        <fullName evidence="4">DNA-directed RNA polymerase subunit 5</fullName>
    </submittedName>
</protein>
<dbReference type="InterPro" id="IPR035913">
    <property type="entry name" value="RPB5-like_sf"/>
</dbReference>
<evidence type="ECO:0000259" key="3">
    <source>
        <dbReference type="Pfam" id="PF01191"/>
    </source>
</evidence>
<dbReference type="Gene3D" id="3.90.940.20">
    <property type="entry name" value="RPB5-like RNA polymerase subunit"/>
    <property type="match status" value="1"/>
</dbReference>
<organism evidence="4">
    <name type="scientific">Marseillevirus LCMAC201</name>
    <dbReference type="NCBI Taxonomy" id="2506605"/>
    <lineage>
        <taxon>Viruses</taxon>
        <taxon>Varidnaviria</taxon>
        <taxon>Bamfordvirae</taxon>
        <taxon>Nucleocytoviricota</taxon>
        <taxon>Megaviricetes</taxon>
        <taxon>Pimascovirales</taxon>
        <taxon>Pimascovirales incertae sedis</taxon>
        <taxon>Marseilleviridae</taxon>
    </lineage>
</organism>
<sequence length="210" mass="24308">MLKDREYTPGEPQLDKKKWISRYLGYLAELEDDSSGMDIFGIIDKMILLFVKGKKQLLVYFHPLNSKLCQSDMNCIHNLLSEKESQHLIIVANNKATPKVSNVLGILGHNAQLFSEDELMFNVTRHQLVPKHIRLDGEERELVLNTFAILPDGKQHLDLFPGMFTIDPIAKYYNFKVDDLICIERPRIDGFIDISYRIVIYPITDKDKNK</sequence>
<gene>
    <name evidence="4" type="ORF">LCMAC201_00230</name>
</gene>
<evidence type="ECO:0000313" key="4">
    <source>
        <dbReference type="EMBL" id="QBK87121.1"/>
    </source>
</evidence>
<dbReference type="InterPro" id="IPR036710">
    <property type="entry name" value="RNA_pol_Rpb5_N_sf"/>
</dbReference>
<comment type="similarity">
    <text evidence="2">Belongs to the archaeal Rpo5/eukaryotic RPB5 RNA polymerase subunit family.</text>
</comment>
<dbReference type="InterPro" id="IPR000783">
    <property type="entry name" value="RNA_pol_subH/Rpb5_C"/>
</dbReference>
<dbReference type="SUPFAM" id="SSF55287">
    <property type="entry name" value="RPB5-like RNA polymerase subunit"/>
    <property type="match status" value="1"/>
</dbReference>
<accession>A0A481YW44</accession>
<dbReference type="Gene3D" id="3.40.1340.10">
    <property type="entry name" value="RNA polymerase, Rpb5, N-terminal domain"/>
    <property type="match status" value="1"/>
</dbReference>
<keyword evidence="4" id="KW-0240">DNA-directed RNA polymerase</keyword>
<dbReference type="GO" id="GO:0003899">
    <property type="term" value="F:DNA-directed RNA polymerase activity"/>
    <property type="evidence" value="ECO:0007669"/>
    <property type="project" value="InterPro"/>
</dbReference>
<dbReference type="PANTHER" id="PTHR10535">
    <property type="entry name" value="DNA-DIRECTED RNA POLYMERASES I, II, AND III SUBUNIT RPABC1"/>
    <property type="match status" value="1"/>
</dbReference>
<evidence type="ECO:0000256" key="2">
    <source>
        <dbReference type="ARBA" id="ARBA00025765"/>
    </source>
</evidence>
<keyword evidence="1" id="KW-0804">Transcription</keyword>
<dbReference type="PIRSF" id="PIRSF000747">
    <property type="entry name" value="RPB5"/>
    <property type="match status" value="1"/>
</dbReference>
<dbReference type="EMBL" id="MK500344">
    <property type="protein sequence ID" value="QBK87121.1"/>
    <property type="molecule type" value="Genomic_DNA"/>
</dbReference>
<dbReference type="InterPro" id="IPR014381">
    <property type="entry name" value="Arch_Rpo5/euc_Rpb5"/>
</dbReference>
<dbReference type="GO" id="GO:0003677">
    <property type="term" value="F:DNA binding"/>
    <property type="evidence" value="ECO:0007669"/>
    <property type="project" value="InterPro"/>
</dbReference>
<dbReference type="GO" id="GO:0006366">
    <property type="term" value="P:transcription by RNA polymerase II"/>
    <property type="evidence" value="ECO:0007669"/>
    <property type="project" value="TreeGrafter"/>
</dbReference>
<dbReference type="PANTHER" id="PTHR10535:SF0">
    <property type="entry name" value="DNA-DIRECTED RNA POLYMERASES I, II, AND III SUBUNIT RPABC1"/>
    <property type="match status" value="1"/>
</dbReference>
<reference evidence="4" key="1">
    <citation type="journal article" date="2019" name="MBio">
        <title>Virus Genomes from Deep Sea Sediments Expand the Ocean Megavirome and Support Independent Origins of Viral Gigantism.</title>
        <authorList>
            <person name="Backstrom D."/>
            <person name="Yutin N."/>
            <person name="Jorgensen S.L."/>
            <person name="Dharamshi J."/>
            <person name="Homa F."/>
            <person name="Zaremba-Niedwiedzka K."/>
            <person name="Spang A."/>
            <person name="Wolf Y.I."/>
            <person name="Koonin E.V."/>
            <person name="Ettema T.J."/>
        </authorList>
    </citation>
    <scope>NUCLEOTIDE SEQUENCE</scope>
</reference>
<dbReference type="GO" id="GO:0006362">
    <property type="term" value="P:transcription elongation by RNA polymerase I"/>
    <property type="evidence" value="ECO:0007669"/>
    <property type="project" value="TreeGrafter"/>
</dbReference>
<dbReference type="Pfam" id="PF01191">
    <property type="entry name" value="RNA_pol_Rpb5_C"/>
    <property type="match status" value="1"/>
</dbReference>
<dbReference type="SUPFAM" id="SSF53036">
    <property type="entry name" value="Eukaryotic RPB5 N-terminal domain"/>
    <property type="match status" value="1"/>
</dbReference>
<proteinExistence type="inferred from homology"/>
<feature type="domain" description="RNA polymerase subunit H/Rpb5 C-terminal" evidence="3">
    <location>
        <begin position="121"/>
        <end position="199"/>
    </location>
</feature>
<dbReference type="InterPro" id="IPR020608">
    <property type="entry name" value="RNA_pol_subH/Rpb5_CS"/>
</dbReference>
<dbReference type="GO" id="GO:0042797">
    <property type="term" value="P:tRNA transcription by RNA polymerase III"/>
    <property type="evidence" value="ECO:0007669"/>
    <property type="project" value="TreeGrafter"/>
</dbReference>
<evidence type="ECO:0000256" key="1">
    <source>
        <dbReference type="ARBA" id="ARBA00023163"/>
    </source>
</evidence>
<dbReference type="GO" id="GO:0000428">
    <property type="term" value="C:DNA-directed RNA polymerase complex"/>
    <property type="evidence" value="ECO:0007669"/>
    <property type="project" value="UniProtKB-KW"/>
</dbReference>